<evidence type="ECO:0000313" key="12">
    <source>
        <dbReference type="Proteomes" id="UP000292447"/>
    </source>
</evidence>
<keyword evidence="8 9" id="KW-0472">Membrane</keyword>
<feature type="region of interest" description="Disordered" evidence="10">
    <location>
        <begin position="135"/>
        <end position="165"/>
    </location>
</feature>
<accession>A0A4P6XTD9</accession>
<comment type="similarity">
    <text evidence="2 9">Belongs to the COX20 family.</text>
</comment>
<evidence type="ECO:0000256" key="10">
    <source>
        <dbReference type="SAM" id="MobiDB-lite"/>
    </source>
</evidence>
<evidence type="ECO:0000256" key="2">
    <source>
        <dbReference type="ARBA" id="ARBA00009575"/>
    </source>
</evidence>
<dbReference type="GO" id="GO:0033617">
    <property type="term" value="P:mitochondrial respiratory chain complex IV assembly"/>
    <property type="evidence" value="ECO:0007669"/>
    <property type="project" value="InterPro"/>
</dbReference>
<keyword evidence="12" id="KW-1185">Reference proteome</keyword>
<organism evidence="11 12">
    <name type="scientific">Metschnikowia aff. pulcherrima</name>
    <dbReference type="NCBI Taxonomy" id="2163413"/>
    <lineage>
        <taxon>Eukaryota</taxon>
        <taxon>Fungi</taxon>
        <taxon>Dikarya</taxon>
        <taxon>Ascomycota</taxon>
        <taxon>Saccharomycotina</taxon>
        <taxon>Pichiomycetes</taxon>
        <taxon>Metschnikowiaceae</taxon>
        <taxon>Metschnikowia</taxon>
    </lineage>
</organism>
<comment type="function">
    <text evidence="9">Involved in the assembly of the cytochrome c oxidase complex.</text>
</comment>
<reference evidence="12" key="1">
    <citation type="submission" date="2019-03" db="EMBL/GenBank/DDBJ databases">
        <title>Snf2 controls pulcherriminic acid biosynthesis and connects pigmentation and antifungal activity of the yeast Metschnikowia pulcherrima.</title>
        <authorList>
            <person name="Gore-Lloyd D."/>
            <person name="Sumann I."/>
            <person name="Brachmann A.O."/>
            <person name="Schneeberger K."/>
            <person name="Ortiz-Merino R.A."/>
            <person name="Moreno-Beltran M."/>
            <person name="Schlaefli M."/>
            <person name="Kirner P."/>
            <person name="Santos Kron A."/>
            <person name="Wolfe K.H."/>
            <person name="Piel J."/>
            <person name="Ahrens C.H."/>
            <person name="Henk D."/>
            <person name="Freimoser F.M."/>
        </authorList>
    </citation>
    <scope>NUCLEOTIDE SEQUENCE [LARGE SCALE GENOMIC DNA]</scope>
    <source>
        <strain evidence="12">APC 1.2</strain>
    </source>
</reference>
<keyword evidence="6" id="KW-1133">Transmembrane helix</keyword>
<dbReference type="InterPro" id="IPR022533">
    <property type="entry name" value="Cox20"/>
</dbReference>
<evidence type="ECO:0000256" key="4">
    <source>
        <dbReference type="ARBA" id="ARBA00022692"/>
    </source>
</evidence>
<keyword evidence="4" id="KW-0812">Transmembrane</keyword>
<dbReference type="Proteomes" id="UP000292447">
    <property type="component" value="Chromosome IV"/>
</dbReference>
<name>A0A4P6XTD9_9ASCO</name>
<sequence length="165" mass="19227">MGWFSKTPSKVSPVSEYKDEIHDNPSQYLEDLRPKFEDSEPSHTKQPTYTDAFKRLTLNDFTLESYISMPCFREAMLTGFQSMGVLGMVTFLIHKNPGRSANWSVCGFFLGSVVGWEQCRSMRKKSFQTVEAARMANQDKARRRNEETQDTDESFKQFHEMQKRQ</sequence>
<proteinExistence type="inferred from homology"/>
<dbReference type="PIRSF" id="PIRSF007871">
    <property type="entry name" value="Cox20"/>
    <property type="match status" value="1"/>
</dbReference>
<keyword evidence="7 9" id="KW-0496">Mitochondrion</keyword>
<evidence type="ECO:0000256" key="7">
    <source>
        <dbReference type="ARBA" id="ARBA00023128"/>
    </source>
</evidence>
<dbReference type="PANTHER" id="PTHR31586:SF1">
    <property type="entry name" value="CYTOCHROME C OXIDASE ASSEMBLY PROTEIN COX20, MITOCHONDRIAL"/>
    <property type="match status" value="1"/>
</dbReference>
<dbReference type="AlphaFoldDB" id="A0A4P6XTD9"/>
<dbReference type="GO" id="GO:0005743">
    <property type="term" value="C:mitochondrial inner membrane"/>
    <property type="evidence" value="ECO:0007669"/>
    <property type="project" value="UniProtKB-SubCell"/>
</dbReference>
<evidence type="ECO:0000256" key="1">
    <source>
        <dbReference type="ARBA" id="ARBA00004273"/>
    </source>
</evidence>
<evidence type="ECO:0000256" key="8">
    <source>
        <dbReference type="ARBA" id="ARBA00023136"/>
    </source>
</evidence>
<evidence type="ECO:0000256" key="9">
    <source>
        <dbReference type="PIRNR" id="PIRNR007871"/>
    </source>
</evidence>
<comment type="subcellular location">
    <subcellularLocation>
        <location evidence="1 9">Mitochondrion inner membrane</location>
    </subcellularLocation>
</comment>
<keyword evidence="5 9" id="KW-0999">Mitochondrion inner membrane</keyword>
<dbReference type="EMBL" id="CP034459">
    <property type="protein sequence ID" value="QBM89696.1"/>
    <property type="molecule type" value="Genomic_DNA"/>
</dbReference>
<evidence type="ECO:0000256" key="3">
    <source>
        <dbReference type="ARBA" id="ARBA00017689"/>
    </source>
</evidence>
<dbReference type="PANTHER" id="PTHR31586">
    <property type="entry name" value="CYTOCHROME C OXIDASE PROTEIN 20"/>
    <property type="match status" value="1"/>
</dbReference>
<evidence type="ECO:0000256" key="6">
    <source>
        <dbReference type="ARBA" id="ARBA00022989"/>
    </source>
</evidence>
<feature type="compositionally biased region" description="Basic and acidic residues" evidence="10">
    <location>
        <begin position="137"/>
        <end position="165"/>
    </location>
</feature>
<gene>
    <name evidence="11" type="primary">MPUL0D07770</name>
    <name evidence="11" type="ORF">METSCH_D07770</name>
</gene>
<evidence type="ECO:0000256" key="5">
    <source>
        <dbReference type="ARBA" id="ARBA00022792"/>
    </source>
</evidence>
<dbReference type="Pfam" id="PF12597">
    <property type="entry name" value="Cox20"/>
    <property type="match status" value="1"/>
</dbReference>
<protein>
    <recommendedName>
        <fullName evidence="3 9">Cytochrome c oxidase assembly protein COX20, mitochondrial</fullName>
    </recommendedName>
</protein>
<evidence type="ECO:0000313" key="11">
    <source>
        <dbReference type="EMBL" id="QBM89696.1"/>
    </source>
</evidence>